<keyword evidence="4" id="KW-0233">DNA recombination</keyword>
<dbReference type="GO" id="GO:0006313">
    <property type="term" value="P:DNA transposition"/>
    <property type="evidence" value="ECO:0007669"/>
    <property type="project" value="InterPro"/>
</dbReference>
<protein>
    <submittedName>
        <fullName evidence="6">TOBE domain protein</fullName>
    </submittedName>
</protein>
<proteinExistence type="inferred from homology"/>
<evidence type="ECO:0000259" key="5">
    <source>
        <dbReference type="Pfam" id="PF01526"/>
    </source>
</evidence>
<dbReference type="InterPro" id="IPR047653">
    <property type="entry name" value="Tn3-like_transpos"/>
</dbReference>
<evidence type="ECO:0000256" key="1">
    <source>
        <dbReference type="ARBA" id="ARBA00009402"/>
    </source>
</evidence>
<name>A4X0J2_CERS5</name>
<evidence type="ECO:0000256" key="3">
    <source>
        <dbReference type="ARBA" id="ARBA00023125"/>
    </source>
</evidence>
<dbReference type="AlphaFoldDB" id="A4X0J2"/>
<sequence length="573" mass="62765">MIRALDIRAAQGAEPLLAVTKMIAQDAPAGPRPTTFLRRSSRWHRHLQRQEAGNDRLWQVAVLFQLRDAFRSGDIWLAHSRRYADLKEVLVPIAAAQATARLAVPFDPGDWLADRKARMAQALKRLASAAKAGAIPGGSIEDGTLKIERLTAAVPPEADALVLDLYRRLPEVRITDLLLEVDAATGFTDAFTHLRTGAPCADRIGLLNVLLAEGLNLGLSKMAEATDSHDYFQLSRLSRWHVESGAMNRALAIVIEAQAALPMARIWGAGLTASSDGQFFPAARQGEAMSLVNAKYGSEPGVKACTHVSDQFGPFATQAIPATVNEAPYILDGLLMNEQGRRIRENFADTGGFTDHVFAITAALGFRFVPRIRDLPSKRLYVFDPASVPKELRGLIGGKVREGTITSNWPDILRSAATMVAGILPPSQLLRKFAAYPRQHDLAVALREIGRVERTLFIIDWLLDADLQRRAQIGLNKGEAHHALKNALRIGRQGEIRDRTAEGQHYRMAGLNLLAAIIIYWNTAHLGRAVAERQTAGLVSPPELLAHTSPLGWAHILLTGEYRWPKAARHLGG</sequence>
<keyword evidence="2" id="KW-0815">Transposition</keyword>
<dbReference type="KEGG" id="rsq:Rsph17025_4311"/>
<reference evidence="6" key="1">
    <citation type="submission" date="2007-04" db="EMBL/GenBank/DDBJ databases">
        <title>Complete sequence of plasmid pRSPA03 of Rhodobacter sphaeroides ATCC 17025.</title>
        <authorList>
            <consortium name="US DOE Joint Genome Institute"/>
            <person name="Copeland A."/>
            <person name="Lucas S."/>
            <person name="Lapidus A."/>
            <person name="Barry K."/>
            <person name="Detter J.C."/>
            <person name="Glavina del Rio T."/>
            <person name="Hammon N."/>
            <person name="Israni S."/>
            <person name="Dalin E."/>
            <person name="Tice H."/>
            <person name="Pitluck S."/>
            <person name="Chertkov O."/>
            <person name="Brettin T."/>
            <person name="Bruce D."/>
            <person name="Han C."/>
            <person name="Schmutz J."/>
            <person name="Larimer F."/>
            <person name="Land M."/>
            <person name="Hauser L."/>
            <person name="Kyrpides N."/>
            <person name="Kim E."/>
            <person name="Richardson P."/>
            <person name="Mackenzie C."/>
            <person name="Choudhary M."/>
            <person name="Donohue T.J."/>
            <person name="Kaplan S."/>
        </authorList>
    </citation>
    <scope>NUCLEOTIDE SEQUENCE [LARGE SCALE GENOMIC DNA]</scope>
    <source>
        <strain evidence="6">ATCC 17025</strain>
        <plasmid evidence="6">pRSPA03</plasmid>
    </source>
</reference>
<evidence type="ECO:0000256" key="2">
    <source>
        <dbReference type="ARBA" id="ARBA00022578"/>
    </source>
</evidence>
<evidence type="ECO:0000313" key="6">
    <source>
        <dbReference type="EMBL" id="ABP73156.1"/>
    </source>
</evidence>
<dbReference type="GO" id="GO:0003677">
    <property type="term" value="F:DNA binding"/>
    <property type="evidence" value="ECO:0007669"/>
    <property type="project" value="UniProtKB-KW"/>
</dbReference>
<organism evidence="6">
    <name type="scientific">Cereibacter sphaeroides (strain ATCC 17025 / ATH 2.4.3)</name>
    <name type="common">Rhodobacter sphaeroides</name>
    <dbReference type="NCBI Taxonomy" id="349102"/>
    <lineage>
        <taxon>Bacteria</taxon>
        <taxon>Pseudomonadati</taxon>
        <taxon>Pseudomonadota</taxon>
        <taxon>Alphaproteobacteria</taxon>
        <taxon>Rhodobacterales</taxon>
        <taxon>Paracoccaceae</taxon>
        <taxon>Cereibacter</taxon>
    </lineage>
</organism>
<keyword evidence="3" id="KW-0238">DNA-binding</keyword>
<evidence type="ECO:0000256" key="4">
    <source>
        <dbReference type="ARBA" id="ARBA00023172"/>
    </source>
</evidence>
<gene>
    <name evidence="6" type="ordered locus">Rsph17025_4311</name>
</gene>
<dbReference type="eggNOG" id="COG4644">
    <property type="taxonomic scope" value="Bacteria"/>
</dbReference>
<feature type="domain" description="Tn3 transposase DDE" evidence="5">
    <location>
        <begin position="176"/>
        <end position="562"/>
    </location>
</feature>
<keyword evidence="6" id="KW-0614">Plasmid</keyword>
<geneLocation type="plasmid" evidence="6">
    <name>pRSPA03</name>
</geneLocation>
<comment type="similarity">
    <text evidence="1">Belongs to the transposase 7 family.</text>
</comment>
<dbReference type="NCBIfam" id="NF033527">
    <property type="entry name" value="transpos_Tn3"/>
    <property type="match status" value="1"/>
</dbReference>
<dbReference type="EMBL" id="CP000664">
    <property type="protein sequence ID" value="ABP73156.1"/>
    <property type="molecule type" value="Genomic_DNA"/>
</dbReference>
<dbReference type="Pfam" id="PF01526">
    <property type="entry name" value="DDE_Tnp_Tn3"/>
    <property type="match status" value="1"/>
</dbReference>
<dbReference type="HOGENOM" id="CLU_009098_1_2_5"/>
<accession>A4X0J2</accession>
<dbReference type="InterPro" id="IPR002513">
    <property type="entry name" value="Tn3_Tnp_DDE_dom"/>
</dbReference>
<dbReference type="GO" id="GO:0004803">
    <property type="term" value="F:transposase activity"/>
    <property type="evidence" value="ECO:0007669"/>
    <property type="project" value="InterPro"/>
</dbReference>